<comment type="caution">
    <text evidence="1">The sequence shown here is derived from an EMBL/GenBank/DDBJ whole genome shotgun (WGS) entry which is preliminary data.</text>
</comment>
<sequence length="81" mass="8899">MFGSSDREELAALRRQVATQQQMIQLLAAHVGVDLAMMDPYALSAEVRALVAQGKKIEAIKVYRQETGVGLAEAKRRVEEG</sequence>
<evidence type="ECO:0008006" key="3">
    <source>
        <dbReference type="Google" id="ProtNLM"/>
    </source>
</evidence>
<organism evidence="1 2">
    <name type="scientific">Parenemella sanctibonifatiensis</name>
    <dbReference type="NCBI Taxonomy" id="2016505"/>
    <lineage>
        <taxon>Bacteria</taxon>
        <taxon>Bacillati</taxon>
        <taxon>Actinomycetota</taxon>
        <taxon>Actinomycetes</taxon>
        <taxon>Propionibacteriales</taxon>
        <taxon>Propionibacteriaceae</taxon>
        <taxon>Parenemella</taxon>
    </lineage>
</organism>
<reference evidence="1 2" key="1">
    <citation type="submission" date="2017-07" db="EMBL/GenBank/DDBJ databases">
        <title>Draft whole genome sequences of clinical Proprionibacteriaceae strains.</title>
        <authorList>
            <person name="Bernier A.-M."/>
            <person name="Bernard K."/>
            <person name="Domingo M.-C."/>
        </authorList>
    </citation>
    <scope>NUCLEOTIDE SEQUENCE [LARGE SCALE GENOMIC DNA]</scope>
    <source>
        <strain evidence="1 2">NML 160184</strain>
    </source>
</reference>
<dbReference type="AlphaFoldDB" id="A0A255E183"/>
<accession>A0A255E183</accession>
<name>A0A255E183_9ACTN</name>
<gene>
    <name evidence="1" type="ORF">CGZ92_10635</name>
</gene>
<proteinExistence type="predicted"/>
<protein>
    <recommendedName>
        <fullName evidence="3">Ribosomal protein L7/L12 C-terminal domain-containing protein</fullName>
    </recommendedName>
</protein>
<dbReference type="InterPro" id="IPR014719">
    <property type="entry name" value="Ribosomal_bL12_C/ClpS-like"/>
</dbReference>
<dbReference type="Proteomes" id="UP000216533">
    <property type="component" value="Unassembled WGS sequence"/>
</dbReference>
<dbReference type="RefSeq" id="WP_094451361.1">
    <property type="nucleotide sequence ID" value="NZ_NMVI01000025.1"/>
</dbReference>
<evidence type="ECO:0000313" key="2">
    <source>
        <dbReference type="Proteomes" id="UP000216533"/>
    </source>
</evidence>
<dbReference type="EMBL" id="NMVI01000025">
    <property type="protein sequence ID" value="OYN85256.1"/>
    <property type="molecule type" value="Genomic_DNA"/>
</dbReference>
<dbReference type="Gene3D" id="3.30.1390.10">
    <property type="match status" value="1"/>
</dbReference>
<evidence type="ECO:0000313" key="1">
    <source>
        <dbReference type="EMBL" id="OYN85256.1"/>
    </source>
</evidence>